<comment type="caution">
    <text evidence="2">The sequence shown here is derived from an EMBL/GenBank/DDBJ whole genome shotgun (WGS) entry which is preliminary data.</text>
</comment>
<dbReference type="AlphaFoldDB" id="J9CST6"/>
<reference evidence="2" key="1">
    <citation type="journal article" date="2012" name="PLoS ONE">
        <title>Gene sets for utilization of primary and secondary nutrition supplies in the distal gut of endangered iberian lynx.</title>
        <authorList>
            <person name="Alcaide M."/>
            <person name="Messina E."/>
            <person name="Richter M."/>
            <person name="Bargiela R."/>
            <person name="Peplies J."/>
            <person name="Huws S.A."/>
            <person name="Newbold C.J."/>
            <person name="Golyshin P.N."/>
            <person name="Simon M.A."/>
            <person name="Lopez G."/>
            <person name="Yakimov M.M."/>
            <person name="Ferrer M."/>
        </authorList>
    </citation>
    <scope>NUCLEOTIDE SEQUENCE</scope>
</reference>
<protein>
    <submittedName>
        <fullName evidence="2">Secreted protein</fullName>
    </submittedName>
</protein>
<dbReference type="EMBL" id="AMCI01002229">
    <property type="protein sequence ID" value="EJX03266.1"/>
    <property type="molecule type" value="Genomic_DNA"/>
</dbReference>
<gene>
    <name evidence="2" type="ORF">EVA_08626</name>
</gene>
<feature type="compositionally biased region" description="Low complexity" evidence="1">
    <location>
        <begin position="11"/>
        <end position="28"/>
    </location>
</feature>
<feature type="region of interest" description="Disordered" evidence="1">
    <location>
        <begin position="1"/>
        <end position="31"/>
    </location>
</feature>
<evidence type="ECO:0000313" key="2">
    <source>
        <dbReference type="EMBL" id="EJX03266.1"/>
    </source>
</evidence>
<sequence>MKPSKRRVLPRARSAASRSLRPSAMASRTAPPVPMARLAACKNAASGQATLMAARPASPRFCPIKNPSTIIKKLFSSWLSMLGNAKCQNFFSIPCKIVPPEIRILWGSLYPNQFKNASGHIKLKTSVESCSTAGFLKRLRI</sequence>
<feature type="compositionally biased region" description="Basic residues" evidence="1">
    <location>
        <begin position="1"/>
        <end position="10"/>
    </location>
</feature>
<proteinExistence type="predicted"/>
<evidence type="ECO:0000256" key="1">
    <source>
        <dbReference type="SAM" id="MobiDB-lite"/>
    </source>
</evidence>
<organism evidence="2">
    <name type="scientific">gut metagenome</name>
    <dbReference type="NCBI Taxonomy" id="749906"/>
    <lineage>
        <taxon>unclassified sequences</taxon>
        <taxon>metagenomes</taxon>
        <taxon>organismal metagenomes</taxon>
    </lineage>
</organism>
<accession>J9CST6</accession>
<name>J9CST6_9ZZZZ</name>